<gene>
    <name evidence="2" type="ORF">TCE0_033r09705</name>
</gene>
<sequence>MRRGDASGLRSRGEEQKPAASKARNDPRQKDTARGRMPLIGGCLHFPQSRRHRNQTRSVTNCVRLLHPPLPLPNAHSNLILLNCELTPRLVAKFTHTVFLLILLQLNTLVHSIRIFSF</sequence>
<name>A0A6V8HK81_TALPI</name>
<dbReference type="Proteomes" id="UP000053095">
    <property type="component" value="Unassembled WGS sequence"/>
</dbReference>
<protein>
    <submittedName>
        <fullName evidence="2">Uncharacterized protein</fullName>
    </submittedName>
</protein>
<comment type="caution">
    <text evidence="2">The sequence shown here is derived from an EMBL/GenBank/DDBJ whole genome shotgun (WGS) entry which is preliminary data.</text>
</comment>
<feature type="compositionally biased region" description="Basic and acidic residues" evidence="1">
    <location>
        <begin position="11"/>
        <end position="34"/>
    </location>
</feature>
<evidence type="ECO:0000256" key="1">
    <source>
        <dbReference type="SAM" id="MobiDB-lite"/>
    </source>
</evidence>
<accession>A0A6V8HK81</accession>
<dbReference type="EMBL" id="DF933829">
    <property type="protein sequence ID" value="GAM38734.1"/>
    <property type="molecule type" value="Genomic_DNA"/>
</dbReference>
<organism evidence="2 3">
    <name type="scientific">Talaromyces pinophilus</name>
    <name type="common">Penicillium pinophilum</name>
    <dbReference type="NCBI Taxonomy" id="128442"/>
    <lineage>
        <taxon>Eukaryota</taxon>
        <taxon>Fungi</taxon>
        <taxon>Dikarya</taxon>
        <taxon>Ascomycota</taxon>
        <taxon>Pezizomycotina</taxon>
        <taxon>Eurotiomycetes</taxon>
        <taxon>Eurotiomycetidae</taxon>
        <taxon>Eurotiales</taxon>
        <taxon>Trichocomaceae</taxon>
        <taxon>Talaromyces</taxon>
        <taxon>Talaromyces sect. Talaromyces</taxon>
    </lineage>
</organism>
<reference evidence="3" key="1">
    <citation type="journal article" date="2015" name="Genome Announc.">
        <title>Draft genome sequence of Talaromyces cellulolyticus strain Y-94, a source of lignocellulosic biomass-degrading enzymes.</title>
        <authorList>
            <person name="Fujii T."/>
            <person name="Koike H."/>
            <person name="Sawayama S."/>
            <person name="Yano S."/>
            <person name="Inoue H."/>
        </authorList>
    </citation>
    <scope>NUCLEOTIDE SEQUENCE [LARGE SCALE GENOMIC DNA]</scope>
    <source>
        <strain evidence="3">Y-94</strain>
    </source>
</reference>
<keyword evidence="3" id="KW-1185">Reference proteome</keyword>
<proteinExistence type="predicted"/>
<evidence type="ECO:0000313" key="3">
    <source>
        <dbReference type="Proteomes" id="UP000053095"/>
    </source>
</evidence>
<feature type="region of interest" description="Disordered" evidence="1">
    <location>
        <begin position="1"/>
        <end position="39"/>
    </location>
</feature>
<evidence type="ECO:0000313" key="2">
    <source>
        <dbReference type="EMBL" id="GAM38734.1"/>
    </source>
</evidence>
<dbReference type="AlphaFoldDB" id="A0A6V8HK81"/>